<keyword evidence="6" id="KW-0271">Exosome</keyword>
<dbReference type="FunCoup" id="H2XU65">
    <property type="interactions" value="572"/>
</dbReference>
<evidence type="ECO:0000256" key="5">
    <source>
        <dbReference type="ARBA" id="ARBA00022552"/>
    </source>
</evidence>
<dbReference type="Proteomes" id="UP000008144">
    <property type="component" value="Unassembled WGS sequence"/>
</dbReference>
<dbReference type="Gene3D" id="3.30.1370.10">
    <property type="entry name" value="K Homology domain, type 1"/>
    <property type="match status" value="1"/>
</dbReference>
<dbReference type="Gene3D" id="2.40.50.100">
    <property type="match status" value="1"/>
</dbReference>
<dbReference type="SUPFAM" id="SSF110324">
    <property type="entry name" value="Ribosomal L27 protein-like"/>
    <property type="match status" value="1"/>
</dbReference>
<dbReference type="FunFam" id="2.40.50.140:FF:000112">
    <property type="entry name" value="Exosome complex component RRP40"/>
    <property type="match status" value="1"/>
</dbReference>
<dbReference type="InParanoid" id="H2XU65"/>
<reference evidence="13" key="2">
    <citation type="submission" date="2025-08" db="UniProtKB">
        <authorList>
            <consortium name="Ensembl"/>
        </authorList>
    </citation>
    <scope>IDENTIFICATION</scope>
</reference>
<comment type="similarity">
    <text evidence="3">Belongs to the RRP40 family.</text>
</comment>
<name>H2XU65_CIOIN</name>
<evidence type="ECO:0000313" key="13">
    <source>
        <dbReference type="Ensembl" id="ENSCINP00000033199.1"/>
    </source>
</evidence>
<evidence type="ECO:0000256" key="8">
    <source>
        <dbReference type="ARBA" id="ARBA00023242"/>
    </source>
</evidence>
<evidence type="ECO:0000259" key="12">
    <source>
        <dbReference type="Pfam" id="PF18311"/>
    </source>
</evidence>
<dbReference type="InterPro" id="IPR049469">
    <property type="entry name" value="RRP40_KH-I"/>
</dbReference>
<organism evidence="13 14">
    <name type="scientific">Ciona intestinalis</name>
    <name type="common">Transparent sea squirt</name>
    <name type="synonym">Ascidia intestinalis</name>
    <dbReference type="NCBI Taxonomy" id="7719"/>
    <lineage>
        <taxon>Eukaryota</taxon>
        <taxon>Metazoa</taxon>
        <taxon>Chordata</taxon>
        <taxon>Tunicata</taxon>
        <taxon>Ascidiacea</taxon>
        <taxon>Phlebobranchia</taxon>
        <taxon>Cionidae</taxon>
        <taxon>Ciona</taxon>
    </lineage>
</organism>
<dbReference type="GO" id="GO:0000177">
    <property type="term" value="C:cytoplasmic exosome (RNase complex)"/>
    <property type="evidence" value="ECO:0000318"/>
    <property type="project" value="GO_Central"/>
</dbReference>
<dbReference type="InterPro" id="IPR026699">
    <property type="entry name" value="Exosome_RNA_bind1/RRP40/RRP4"/>
</dbReference>
<dbReference type="AlphaFoldDB" id="H2XU65"/>
<dbReference type="GO" id="GO:0000956">
    <property type="term" value="P:nuclear-transcribed mRNA catabolic process"/>
    <property type="evidence" value="ECO:0000318"/>
    <property type="project" value="GO_Central"/>
</dbReference>
<dbReference type="Pfam" id="PF21262">
    <property type="entry name" value="RRP40_S1"/>
    <property type="match status" value="1"/>
</dbReference>
<evidence type="ECO:0000256" key="2">
    <source>
        <dbReference type="ARBA" id="ARBA00004604"/>
    </source>
</evidence>
<dbReference type="GO" id="GO:0005730">
    <property type="term" value="C:nucleolus"/>
    <property type="evidence" value="ECO:0007669"/>
    <property type="project" value="UniProtKB-SubCell"/>
</dbReference>
<protein>
    <recommendedName>
        <fullName evidence="10">Exosome complex component RRP40</fullName>
    </recommendedName>
    <alternativeName>
        <fullName evidence="9">Ribosomal RNA-processing protein 40</fullName>
    </alternativeName>
</protein>
<dbReference type="InterPro" id="IPR012340">
    <property type="entry name" value="NA-bd_OB-fold"/>
</dbReference>
<dbReference type="InterPro" id="IPR037319">
    <property type="entry name" value="Rrp40_S1"/>
</dbReference>
<proteinExistence type="inferred from homology"/>
<dbReference type="GO" id="GO:0071035">
    <property type="term" value="P:nuclear polyadenylation-dependent rRNA catabolic process"/>
    <property type="evidence" value="ECO:0000318"/>
    <property type="project" value="GO_Central"/>
</dbReference>
<sequence length="241" mass="26528">MSQSINNKQIVIPGDVITKHVNSITGDSDVKLGPGLYHEADEVKVCKPGVLRHKTPDTFWVDCHQKRYVPSKGDNVVGVVTSRQGDMYKVDIGASHLAVLNYMSFEGASKRNRPNVTNGDLIFGKLIVANKDMEPEVSCVDPNNGKANGLGVLSDRGFSFHVPLNLARKLLSPSFTLIHELGARITFEITVGMNGRIFLSCNSPKFVILIMDVILSAEYLSNEQMEKLLIVLNVLLQNHPC</sequence>
<dbReference type="CDD" id="cd22526">
    <property type="entry name" value="KH-I_Rrp40"/>
    <property type="match status" value="1"/>
</dbReference>
<keyword evidence="8" id="KW-0539">Nucleus</keyword>
<keyword evidence="4" id="KW-0963">Cytoplasm</keyword>
<dbReference type="OMA" id="SYMAFPN"/>
<dbReference type="FunFam" id="3.30.1370.10:FF:000038">
    <property type="entry name" value="exosome complex component RRP40"/>
    <property type="match status" value="1"/>
</dbReference>
<dbReference type="Pfam" id="PF18311">
    <property type="entry name" value="Rrp40_N"/>
    <property type="match status" value="1"/>
</dbReference>
<evidence type="ECO:0000256" key="3">
    <source>
        <dbReference type="ARBA" id="ARBA00007841"/>
    </source>
</evidence>
<reference evidence="13" key="3">
    <citation type="submission" date="2025-09" db="UniProtKB">
        <authorList>
            <consortium name="Ensembl"/>
        </authorList>
    </citation>
    <scope>IDENTIFICATION</scope>
</reference>
<dbReference type="InterPro" id="IPR036612">
    <property type="entry name" value="KH_dom_type_1_sf"/>
</dbReference>
<evidence type="ECO:0000256" key="7">
    <source>
        <dbReference type="ARBA" id="ARBA00022884"/>
    </source>
</evidence>
<dbReference type="GO" id="GO:0071051">
    <property type="term" value="P:poly(A)-dependent snoRNA 3'-end processing"/>
    <property type="evidence" value="ECO:0000318"/>
    <property type="project" value="GO_Central"/>
</dbReference>
<evidence type="ECO:0000256" key="6">
    <source>
        <dbReference type="ARBA" id="ARBA00022835"/>
    </source>
</evidence>
<evidence type="ECO:0000259" key="11">
    <source>
        <dbReference type="Pfam" id="PF15985"/>
    </source>
</evidence>
<evidence type="ECO:0000256" key="9">
    <source>
        <dbReference type="ARBA" id="ARBA00030615"/>
    </source>
</evidence>
<keyword evidence="14" id="KW-1185">Reference proteome</keyword>
<dbReference type="GO" id="GO:0000467">
    <property type="term" value="P:exonucleolytic trimming to generate mature 3'-end of 5.8S rRNA from tricistronic rRNA transcript (SSU-rRNA, 5.8S rRNA, LSU-rRNA)"/>
    <property type="evidence" value="ECO:0000318"/>
    <property type="project" value="GO_Central"/>
</dbReference>
<evidence type="ECO:0000256" key="1">
    <source>
        <dbReference type="ARBA" id="ARBA00004496"/>
    </source>
</evidence>
<dbReference type="Ensembl" id="ENSCINT00000030802.1">
    <property type="protein sequence ID" value="ENSCINP00000033199.1"/>
    <property type="gene ID" value="ENSCING00000004719.3"/>
</dbReference>
<dbReference type="GeneTree" id="ENSGT00940000153596"/>
<accession>H2XU65</accession>
<dbReference type="GO" id="GO:0003723">
    <property type="term" value="F:RNA binding"/>
    <property type="evidence" value="ECO:0000318"/>
    <property type="project" value="GO_Central"/>
</dbReference>
<dbReference type="SUPFAM" id="SSF54791">
    <property type="entry name" value="Eukaryotic type KH-domain (KH-domain type I)"/>
    <property type="match status" value="1"/>
</dbReference>
<keyword evidence="7" id="KW-0694">RNA-binding</keyword>
<dbReference type="GO" id="GO:0071034">
    <property type="term" value="P:CUT catabolic process"/>
    <property type="evidence" value="ECO:0000318"/>
    <property type="project" value="GO_Central"/>
</dbReference>
<dbReference type="Gene3D" id="2.40.50.140">
    <property type="entry name" value="Nucleic acid-binding proteins"/>
    <property type="match status" value="1"/>
</dbReference>
<dbReference type="PANTHER" id="PTHR21321:SF1">
    <property type="entry name" value="EXOSOME COMPLEX COMPONENT RRP40"/>
    <property type="match status" value="1"/>
</dbReference>
<reference evidence="14" key="1">
    <citation type="journal article" date="2002" name="Science">
        <title>The draft genome of Ciona intestinalis: insights into chordate and vertebrate origins.</title>
        <authorList>
            <person name="Dehal P."/>
            <person name="Satou Y."/>
            <person name="Campbell R.K."/>
            <person name="Chapman J."/>
            <person name="Degnan B."/>
            <person name="De Tomaso A."/>
            <person name="Davidson B."/>
            <person name="Di Gregorio A."/>
            <person name="Gelpke M."/>
            <person name="Goodstein D.M."/>
            <person name="Harafuji N."/>
            <person name="Hastings K.E."/>
            <person name="Ho I."/>
            <person name="Hotta K."/>
            <person name="Huang W."/>
            <person name="Kawashima T."/>
            <person name="Lemaire P."/>
            <person name="Martinez D."/>
            <person name="Meinertzhagen I.A."/>
            <person name="Necula S."/>
            <person name="Nonaka M."/>
            <person name="Putnam N."/>
            <person name="Rash S."/>
            <person name="Saiga H."/>
            <person name="Satake M."/>
            <person name="Terry A."/>
            <person name="Yamada L."/>
            <person name="Wang H.G."/>
            <person name="Awazu S."/>
            <person name="Azumi K."/>
            <person name="Boore J."/>
            <person name="Branno M."/>
            <person name="Chin-Bow S."/>
            <person name="DeSantis R."/>
            <person name="Doyle S."/>
            <person name="Francino P."/>
            <person name="Keys D.N."/>
            <person name="Haga S."/>
            <person name="Hayashi H."/>
            <person name="Hino K."/>
            <person name="Imai K.S."/>
            <person name="Inaba K."/>
            <person name="Kano S."/>
            <person name="Kobayashi K."/>
            <person name="Kobayashi M."/>
            <person name="Lee B.I."/>
            <person name="Makabe K.W."/>
            <person name="Manohar C."/>
            <person name="Matassi G."/>
            <person name="Medina M."/>
            <person name="Mochizuki Y."/>
            <person name="Mount S."/>
            <person name="Morishita T."/>
            <person name="Miura S."/>
            <person name="Nakayama A."/>
            <person name="Nishizaka S."/>
            <person name="Nomoto H."/>
            <person name="Ohta F."/>
            <person name="Oishi K."/>
            <person name="Rigoutsos I."/>
            <person name="Sano M."/>
            <person name="Sasaki A."/>
            <person name="Sasakura Y."/>
            <person name="Shoguchi E."/>
            <person name="Shin-i T."/>
            <person name="Spagnuolo A."/>
            <person name="Stainier D."/>
            <person name="Suzuki M.M."/>
            <person name="Tassy O."/>
            <person name="Takatori N."/>
            <person name="Tokuoka M."/>
            <person name="Yagi K."/>
            <person name="Yoshizaki F."/>
            <person name="Wada S."/>
            <person name="Zhang C."/>
            <person name="Hyatt P.D."/>
            <person name="Larimer F."/>
            <person name="Detter C."/>
            <person name="Doggett N."/>
            <person name="Glavina T."/>
            <person name="Hawkins T."/>
            <person name="Richardson P."/>
            <person name="Lucas S."/>
            <person name="Kohara Y."/>
            <person name="Levine M."/>
            <person name="Satoh N."/>
            <person name="Rokhsar D.S."/>
        </authorList>
    </citation>
    <scope>NUCLEOTIDE SEQUENCE [LARGE SCALE GENOMIC DNA]</scope>
</reference>
<comment type="subcellular location">
    <subcellularLocation>
        <location evidence="1">Cytoplasm</location>
    </subcellularLocation>
    <subcellularLocation>
        <location evidence="2">Nucleus</location>
        <location evidence="2">Nucleolus</location>
    </subcellularLocation>
</comment>
<dbReference type="GO" id="GO:0071038">
    <property type="term" value="P:TRAMP-dependent tRNA surveillance pathway"/>
    <property type="evidence" value="ECO:0000318"/>
    <property type="project" value="GO_Central"/>
</dbReference>
<dbReference type="SUPFAM" id="SSF50249">
    <property type="entry name" value="Nucleic acid-binding proteins"/>
    <property type="match status" value="1"/>
</dbReference>
<evidence type="ECO:0000256" key="4">
    <source>
        <dbReference type="ARBA" id="ARBA00022490"/>
    </source>
</evidence>
<feature type="domain" description="Exosome complex exonuclease Rrp40 N-terminal" evidence="12">
    <location>
        <begin position="30"/>
        <end position="67"/>
    </location>
</feature>
<dbReference type="GO" id="GO:0034475">
    <property type="term" value="P:U4 snRNA 3'-end processing"/>
    <property type="evidence" value="ECO:0000318"/>
    <property type="project" value="GO_Central"/>
</dbReference>
<dbReference type="PANTHER" id="PTHR21321">
    <property type="entry name" value="PNAS-3 RELATED"/>
    <property type="match status" value="1"/>
</dbReference>
<keyword evidence="5" id="KW-0698">rRNA processing</keyword>
<dbReference type="HOGENOM" id="CLU_069847_5_1_1"/>
<dbReference type="InterPro" id="IPR004088">
    <property type="entry name" value="KH_dom_type_1"/>
</dbReference>
<evidence type="ECO:0000313" key="14">
    <source>
        <dbReference type="Proteomes" id="UP000008144"/>
    </source>
</evidence>
<dbReference type="FunFam" id="2.40.50.100:FF:000097">
    <property type="entry name" value="Exosome complex component RRP40"/>
    <property type="match status" value="1"/>
</dbReference>
<dbReference type="GO" id="GO:0000176">
    <property type="term" value="C:nuclear exosome (RNase complex)"/>
    <property type="evidence" value="ECO:0000318"/>
    <property type="project" value="GO_Central"/>
</dbReference>
<feature type="domain" description="K Homology" evidence="11">
    <location>
        <begin position="157"/>
        <end position="205"/>
    </location>
</feature>
<dbReference type="CDD" id="cd05790">
    <property type="entry name" value="S1_Rrp40"/>
    <property type="match status" value="1"/>
</dbReference>
<dbReference type="Pfam" id="PF15985">
    <property type="entry name" value="KH_6"/>
    <property type="match status" value="1"/>
</dbReference>
<dbReference type="STRING" id="7719.ENSCINP00000033199"/>
<dbReference type="InterPro" id="IPR041054">
    <property type="entry name" value="Rrp40_N_euk"/>
</dbReference>
<evidence type="ECO:0000256" key="10">
    <source>
        <dbReference type="ARBA" id="ARBA00069899"/>
    </source>
</evidence>